<comment type="caution">
    <text evidence="1">The sequence shown here is derived from an EMBL/GenBank/DDBJ whole genome shotgun (WGS) entry which is preliminary data.</text>
</comment>
<reference evidence="2" key="1">
    <citation type="submission" date="2016-06" db="EMBL/GenBank/DDBJ databases">
        <title>Parallel loss of symbiosis genes in relatives of nitrogen-fixing non-legume Parasponia.</title>
        <authorList>
            <person name="Van Velzen R."/>
            <person name="Holmer R."/>
            <person name="Bu F."/>
            <person name="Rutten L."/>
            <person name="Van Zeijl A."/>
            <person name="Liu W."/>
            <person name="Santuari L."/>
            <person name="Cao Q."/>
            <person name="Sharma T."/>
            <person name="Shen D."/>
            <person name="Roswanjaya Y."/>
            <person name="Wardhani T."/>
            <person name="Kalhor M.S."/>
            <person name="Jansen J."/>
            <person name="Van den Hoogen J."/>
            <person name="Gungor B."/>
            <person name="Hartog M."/>
            <person name="Hontelez J."/>
            <person name="Verver J."/>
            <person name="Yang W.-C."/>
            <person name="Schijlen E."/>
            <person name="Repin R."/>
            <person name="Schilthuizen M."/>
            <person name="Schranz E."/>
            <person name="Heidstra R."/>
            <person name="Miyata K."/>
            <person name="Fedorova E."/>
            <person name="Kohlen W."/>
            <person name="Bisseling T."/>
            <person name="Smit S."/>
            <person name="Geurts R."/>
        </authorList>
    </citation>
    <scope>NUCLEOTIDE SEQUENCE [LARGE SCALE GENOMIC DNA]</scope>
    <source>
        <strain evidence="2">cv. WU1-14</strain>
    </source>
</reference>
<sequence>SFKTARIREQLENPASAIRDTWTTGEKPPQQYVYINLYLKSSWGNLSNFVGLKIVPSFVVRHIRELRCCCRVSEIYKGITFV</sequence>
<organism evidence="1 2">
    <name type="scientific">Parasponia andersonii</name>
    <name type="common">Sponia andersonii</name>
    <dbReference type="NCBI Taxonomy" id="3476"/>
    <lineage>
        <taxon>Eukaryota</taxon>
        <taxon>Viridiplantae</taxon>
        <taxon>Streptophyta</taxon>
        <taxon>Embryophyta</taxon>
        <taxon>Tracheophyta</taxon>
        <taxon>Spermatophyta</taxon>
        <taxon>Magnoliopsida</taxon>
        <taxon>eudicotyledons</taxon>
        <taxon>Gunneridae</taxon>
        <taxon>Pentapetalae</taxon>
        <taxon>rosids</taxon>
        <taxon>fabids</taxon>
        <taxon>Rosales</taxon>
        <taxon>Cannabaceae</taxon>
        <taxon>Parasponia</taxon>
    </lineage>
</organism>
<name>A0A2P5BGS8_PARAD</name>
<dbReference type="AlphaFoldDB" id="A0A2P5BGS8"/>
<protein>
    <submittedName>
        <fullName evidence="1">Uncharacterized protein</fullName>
    </submittedName>
</protein>
<dbReference type="Proteomes" id="UP000237105">
    <property type="component" value="Unassembled WGS sequence"/>
</dbReference>
<dbReference type="EMBL" id="JXTB01000284">
    <property type="protein sequence ID" value="PON47992.1"/>
    <property type="molecule type" value="Genomic_DNA"/>
</dbReference>
<dbReference type="OrthoDB" id="1928087at2759"/>
<keyword evidence="2" id="KW-1185">Reference proteome</keyword>
<evidence type="ECO:0000313" key="2">
    <source>
        <dbReference type="Proteomes" id="UP000237105"/>
    </source>
</evidence>
<proteinExistence type="predicted"/>
<accession>A0A2P5BGS8</accession>
<gene>
    <name evidence="1" type="ORF">PanWU01x14_240810</name>
</gene>
<feature type="non-terminal residue" evidence="1">
    <location>
        <position position="1"/>
    </location>
</feature>
<evidence type="ECO:0000313" key="1">
    <source>
        <dbReference type="EMBL" id="PON47992.1"/>
    </source>
</evidence>